<keyword evidence="2 4" id="KW-0547">Nucleotide-binding</keyword>
<dbReference type="SUPFAM" id="SSF55307">
    <property type="entry name" value="Tubulin C-terminal domain-like"/>
    <property type="match status" value="1"/>
</dbReference>
<reference evidence="10 13" key="2">
    <citation type="submission" date="2016-10" db="EMBL/GenBank/DDBJ databases">
        <authorList>
            <person name="de Groot N.N."/>
        </authorList>
    </citation>
    <scope>NUCLEOTIDE SEQUENCE [LARGE SCALE GENOMIC DNA]</scope>
    <source>
        <strain evidence="10">Nm10</strain>
        <strain evidence="11 13">Nm9</strain>
    </source>
</reference>
<evidence type="ECO:0000313" key="12">
    <source>
        <dbReference type="EMBL" id="SOD18241.1"/>
    </source>
</evidence>
<gene>
    <name evidence="4" type="primary">ftsZ</name>
    <name evidence="9" type="ORF">C8R28_1002138</name>
    <name evidence="10" type="ORF">SAMN05216406_10141</name>
    <name evidence="11" type="ORF">SAMN05421510_100913</name>
    <name evidence="12" type="ORF">SAMN06297164_1571</name>
</gene>
<evidence type="ECO:0000313" key="11">
    <source>
        <dbReference type="EMBL" id="SEP89567.1"/>
    </source>
</evidence>
<dbReference type="GO" id="GO:0005525">
    <property type="term" value="F:GTP binding"/>
    <property type="evidence" value="ECO:0007669"/>
    <property type="project" value="UniProtKB-UniRule"/>
</dbReference>
<protein>
    <recommendedName>
        <fullName evidence="4 5">Cell division protein FtsZ</fullName>
    </recommendedName>
</protein>
<dbReference type="Proteomes" id="UP000244110">
    <property type="component" value="Unassembled WGS sequence"/>
</dbReference>
<organism evidence="9 16">
    <name type="scientific">Nitrosomonas ureae</name>
    <dbReference type="NCBI Taxonomy" id="44577"/>
    <lineage>
        <taxon>Bacteria</taxon>
        <taxon>Pseudomonadati</taxon>
        <taxon>Pseudomonadota</taxon>
        <taxon>Betaproteobacteria</taxon>
        <taxon>Nitrosomonadales</taxon>
        <taxon>Nitrosomonadaceae</taxon>
        <taxon>Nitrosomonas</taxon>
    </lineage>
</organism>
<proteinExistence type="inferred from homology"/>
<keyword evidence="14" id="KW-1185">Reference proteome</keyword>
<dbReference type="Pfam" id="PF12327">
    <property type="entry name" value="FtsZ_C"/>
    <property type="match status" value="1"/>
</dbReference>
<dbReference type="GO" id="GO:0043093">
    <property type="term" value="P:FtsZ-dependent cytokinesis"/>
    <property type="evidence" value="ECO:0007669"/>
    <property type="project" value="UniProtKB-UniRule"/>
</dbReference>
<dbReference type="Proteomes" id="UP000182882">
    <property type="component" value="Unassembled WGS sequence"/>
</dbReference>
<name>A0A0S3AHF2_9PROT</name>
<evidence type="ECO:0000259" key="7">
    <source>
        <dbReference type="SMART" id="SM00864"/>
    </source>
</evidence>
<comment type="subunit">
    <text evidence="4">Homodimer. Polymerizes to form a dynamic ring structure in a strictly GTP-dependent manner. Interacts directly with several other division proteins.</text>
</comment>
<keyword evidence="4 6" id="KW-0717">Septation</keyword>
<dbReference type="SUPFAM" id="SSF52490">
    <property type="entry name" value="Tubulin nucleotide-binding domain-like"/>
    <property type="match status" value="1"/>
</dbReference>
<evidence type="ECO:0000313" key="16">
    <source>
        <dbReference type="Proteomes" id="UP000244110"/>
    </source>
</evidence>
<dbReference type="Pfam" id="PF00091">
    <property type="entry name" value="Tubulin"/>
    <property type="match status" value="1"/>
</dbReference>
<dbReference type="InterPro" id="IPR003008">
    <property type="entry name" value="Tubulin_FtsZ_GTPase"/>
</dbReference>
<dbReference type="KEGG" id="nur:ATY38_04780"/>
<evidence type="ECO:0000313" key="9">
    <source>
        <dbReference type="EMBL" id="PTQ88136.1"/>
    </source>
</evidence>
<dbReference type="GO" id="GO:0005737">
    <property type="term" value="C:cytoplasm"/>
    <property type="evidence" value="ECO:0007669"/>
    <property type="project" value="UniProtKB-SubCell"/>
</dbReference>
<dbReference type="EMBL" id="FNLN01000001">
    <property type="protein sequence ID" value="SDT83898.1"/>
    <property type="molecule type" value="Genomic_DNA"/>
</dbReference>
<dbReference type="Proteomes" id="UP000181998">
    <property type="component" value="Unassembled WGS sequence"/>
</dbReference>
<reference evidence="9 16" key="4">
    <citation type="submission" date="2018-04" db="EMBL/GenBank/DDBJ databases">
        <title>Active sludge and wastewater microbial communities from Klosterneuburg, Austria.</title>
        <authorList>
            <person name="Wagner M."/>
        </authorList>
    </citation>
    <scope>NUCLEOTIDE SEQUENCE [LARGE SCALE GENOMIC DNA]</scope>
    <source>
        <strain evidence="9 16">Nm4</strain>
    </source>
</reference>
<dbReference type="STRING" id="44577.ATY38_04780"/>
<dbReference type="InterPro" id="IPR036525">
    <property type="entry name" value="Tubulin/FtsZ_GTPase_sf"/>
</dbReference>
<keyword evidence="4" id="KW-0963">Cytoplasm</keyword>
<dbReference type="GO" id="GO:0000917">
    <property type="term" value="P:division septum assembly"/>
    <property type="evidence" value="ECO:0007669"/>
    <property type="project" value="UniProtKB-KW"/>
</dbReference>
<feature type="binding site" evidence="4">
    <location>
        <position position="139"/>
    </location>
    <ligand>
        <name>GTP</name>
        <dbReference type="ChEBI" id="CHEBI:37565"/>
    </ligand>
</feature>
<reference evidence="12 15" key="3">
    <citation type="submission" date="2017-09" db="EMBL/GenBank/DDBJ databases">
        <authorList>
            <person name="Ehlers B."/>
            <person name="Leendertz F.H."/>
        </authorList>
    </citation>
    <scope>NUCLEOTIDE SEQUENCE [LARGE SCALE GENOMIC DNA]</scope>
    <source>
        <strain evidence="12 15">Nm42</strain>
    </source>
</reference>
<evidence type="ECO:0000313" key="10">
    <source>
        <dbReference type="EMBL" id="SDT83898.1"/>
    </source>
</evidence>
<dbReference type="PROSITE" id="PS01135">
    <property type="entry name" value="FTSZ_2"/>
    <property type="match status" value="1"/>
</dbReference>
<dbReference type="EMBL" id="FOFX01000009">
    <property type="protein sequence ID" value="SEP89567.1"/>
    <property type="molecule type" value="Genomic_DNA"/>
</dbReference>
<dbReference type="InterPro" id="IPR020805">
    <property type="entry name" value="Cell_div_FtsZ_CS"/>
</dbReference>
<dbReference type="InterPro" id="IPR045061">
    <property type="entry name" value="FtsZ/CetZ"/>
</dbReference>
<dbReference type="InterPro" id="IPR018316">
    <property type="entry name" value="Tubulin/FtsZ_2-layer-sand-dom"/>
</dbReference>
<dbReference type="SMART" id="SM00864">
    <property type="entry name" value="Tubulin"/>
    <property type="match status" value="1"/>
</dbReference>
<evidence type="ECO:0000256" key="3">
    <source>
        <dbReference type="ARBA" id="ARBA00023134"/>
    </source>
</evidence>
<dbReference type="EMBL" id="QAOL01000002">
    <property type="protein sequence ID" value="PTQ88136.1"/>
    <property type="molecule type" value="Genomic_DNA"/>
</dbReference>
<dbReference type="GO" id="GO:0051258">
    <property type="term" value="P:protein polymerization"/>
    <property type="evidence" value="ECO:0007669"/>
    <property type="project" value="UniProtKB-UniRule"/>
</dbReference>
<comment type="caution">
    <text evidence="4">Lacks conserved residue(s) required for the propagation of feature annotation.</text>
</comment>
<feature type="domain" description="Tubulin/FtsZ 2-layer sandwich" evidence="8">
    <location>
        <begin position="206"/>
        <end position="324"/>
    </location>
</feature>
<dbReference type="InterPro" id="IPR024757">
    <property type="entry name" value="FtsZ_C"/>
</dbReference>
<dbReference type="Gene3D" id="3.40.50.1440">
    <property type="entry name" value="Tubulin/FtsZ, GTPase domain"/>
    <property type="match status" value="1"/>
</dbReference>
<feature type="binding site" evidence="4">
    <location>
        <position position="142"/>
    </location>
    <ligand>
        <name>GTP</name>
        <dbReference type="ChEBI" id="CHEBI:37565"/>
    </ligand>
</feature>
<evidence type="ECO:0000313" key="14">
    <source>
        <dbReference type="Proteomes" id="UP000182882"/>
    </source>
</evidence>
<feature type="binding site" evidence="4">
    <location>
        <begin position="108"/>
        <end position="110"/>
    </location>
    <ligand>
        <name>GTP</name>
        <dbReference type="ChEBI" id="CHEBI:37565"/>
    </ligand>
</feature>
<sequence>MFEIMNNDTQEAVIKVVGVGGCGSNAVDHMIQNGMQGVEFISMNTDAQALKTNKAPTILQLGTGITKGLGAGANPEIGREAALEDRDRIAELIQGADMLFITAGMGGGTGTGAAPVVAQVAKEMGILTVAVVSKPFSFEGKRLVAAKAGMEELSQHVDSLIVIPNDKLMMVLGNDISMLDAFKAANDVLHGAVAGIAEVINCPGLVNVDFADVRTVMSEMGMAMMGSAIAMGVDRARVAAERAVSSPLLEDISLSGARGILVNITASQTLKMREVHEVMNTIKDLTAEDATIIVGTVIDEGMTDNLRVTMVATGLGSLVGQNQNQNSPLTVVHTRTGTDDRDSIFSAEEPAVMRTGRRSNATVAAMRQSGVDPMDIPAFLRRQAD</sequence>
<dbReference type="AlphaFoldDB" id="A0A0S3AHF2"/>
<evidence type="ECO:0000256" key="4">
    <source>
        <dbReference type="HAMAP-Rule" id="MF_00909"/>
    </source>
</evidence>
<feature type="binding site" evidence="4">
    <location>
        <position position="186"/>
    </location>
    <ligand>
        <name>GTP</name>
        <dbReference type="ChEBI" id="CHEBI:37565"/>
    </ligand>
</feature>
<dbReference type="RefSeq" id="WP_062558298.1">
    <property type="nucleotide sequence ID" value="NZ_CP013341.1"/>
</dbReference>
<evidence type="ECO:0000256" key="6">
    <source>
        <dbReference type="RuleBase" id="RU000631"/>
    </source>
</evidence>
<dbReference type="EMBL" id="OCMU01000001">
    <property type="protein sequence ID" value="SOD18241.1"/>
    <property type="molecule type" value="Genomic_DNA"/>
</dbReference>
<dbReference type="PANTHER" id="PTHR30314:SF3">
    <property type="entry name" value="MITOCHONDRIAL DIVISION PROTEIN FSZA"/>
    <property type="match status" value="1"/>
</dbReference>
<keyword evidence="4 6" id="KW-0131">Cell cycle</keyword>
<keyword evidence="3 4" id="KW-0342">GTP-binding</keyword>
<dbReference type="Proteomes" id="UP000219335">
    <property type="component" value="Unassembled WGS sequence"/>
</dbReference>
<dbReference type="Gene3D" id="3.30.1330.20">
    <property type="entry name" value="Tubulin/FtsZ, C-terminal domain"/>
    <property type="match status" value="1"/>
</dbReference>
<dbReference type="PROSITE" id="PS01134">
    <property type="entry name" value="FTSZ_1"/>
    <property type="match status" value="1"/>
</dbReference>
<dbReference type="InterPro" id="IPR008280">
    <property type="entry name" value="Tub_FtsZ_C"/>
</dbReference>
<dbReference type="InterPro" id="IPR000158">
    <property type="entry name" value="Cell_div_FtsZ"/>
</dbReference>
<dbReference type="InterPro" id="IPR037103">
    <property type="entry name" value="Tubulin/FtsZ-like_C"/>
</dbReference>
<feature type="domain" description="Tubulin/FtsZ GTPase" evidence="7">
    <location>
        <begin position="13"/>
        <end position="204"/>
    </location>
</feature>
<accession>A0A0S3AHF2</accession>
<dbReference type="PRINTS" id="PR00423">
    <property type="entry name" value="CELLDVISFTSZ"/>
</dbReference>
<keyword evidence="4 6" id="KW-0132">Cell division</keyword>
<evidence type="ECO:0000256" key="5">
    <source>
        <dbReference type="NCBIfam" id="TIGR00065"/>
    </source>
</evidence>
<dbReference type="CDD" id="cd02201">
    <property type="entry name" value="FtsZ_type1"/>
    <property type="match status" value="1"/>
</dbReference>
<evidence type="ECO:0000256" key="1">
    <source>
        <dbReference type="ARBA" id="ARBA00009690"/>
    </source>
</evidence>
<dbReference type="NCBIfam" id="TIGR00065">
    <property type="entry name" value="ftsZ"/>
    <property type="match status" value="1"/>
</dbReference>
<dbReference type="PANTHER" id="PTHR30314">
    <property type="entry name" value="CELL DIVISION PROTEIN FTSZ-RELATED"/>
    <property type="match status" value="1"/>
</dbReference>
<dbReference type="SMART" id="SM00865">
    <property type="entry name" value="Tubulin_C"/>
    <property type="match status" value="1"/>
</dbReference>
<comment type="subcellular location">
    <subcellularLocation>
        <location evidence="4">Cytoplasm</location>
    </subcellularLocation>
    <text evidence="4">Assembles at midcell at the inner surface of the cytoplasmic membrane.</text>
</comment>
<dbReference type="OrthoDB" id="9813375at2"/>
<evidence type="ECO:0000256" key="2">
    <source>
        <dbReference type="ARBA" id="ARBA00022741"/>
    </source>
</evidence>
<dbReference type="FunFam" id="3.40.50.1440:FF:000001">
    <property type="entry name" value="Cell division protein FtsZ"/>
    <property type="match status" value="1"/>
</dbReference>
<dbReference type="GO" id="GO:0003924">
    <property type="term" value="F:GTPase activity"/>
    <property type="evidence" value="ECO:0007669"/>
    <property type="project" value="UniProtKB-UniRule"/>
</dbReference>
<evidence type="ECO:0000313" key="13">
    <source>
        <dbReference type="Proteomes" id="UP000181998"/>
    </source>
</evidence>
<comment type="function">
    <text evidence="4 6">Essential cell division protein that forms a contractile ring structure (Z ring) at the future cell division site. The regulation of the ring assembly controls the timing and the location of cell division. One of the functions of the FtsZ ring is to recruit other cell division proteins to the septum to produce a new cell wall between the dividing cells. Binds GTP and shows GTPase activity.</text>
</comment>
<reference evidence="14" key="1">
    <citation type="submission" date="2016-10" db="EMBL/GenBank/DDBJ databases">
        <authorList>
            <person name="Varghese N."/>
            <person name="Submissions S."/>
        </authorList>
    </citation>
    <scope>NUCLEOTIDE SEQUENCE [LARGE SCALE GENOMIC DNA]</scope>
    <source>
        <strain evidence="14">Nm10</strain>
    </source>
</reference>
<dbReference type="GO" id="GO:0032153">
    <property type="term" value="C:cell division site"/>
    <property type="evidence" value="ECO:0007669"/>
    <property type="project" value="UniProtKB-UniRule"/>
</dbReference>
<evidence type="ECO:0000259" key="8">
    <source>
        <dbReference type="SMART" id="SM00865"/>
    </source>
</evidence>
<comment type="similarity">
    <text evidence="1 4 6">Belongs to the FtsZ family.</text>
</comment>
<dbReference type="HAMAP" id="MF_00909">
    <property type="entry name" value="FtsZ"/>
    <property type="match status" value="1"/>
</dbReference>
<evidence type="ECO:0000313" key="15">
    <source>
        <dbReference type="Proteomes" id="UP000219335"/>
    </source>
</evidence>